<gene>
    <name evidence="1" type="ORF">SAMN04490205_0351</name>
</gene>
<keyword evidence="2" id="KW-1185">Reference proteome</keyword>
<evidence type="ECO:0008006" key="3">
    <source>
        <dbReference type="Google" id="ProtNLM"/>
    </source>
</evidence>
<evidence type="ECO:0000313" key="2">
    <source>
        <dbReference type="Proteomes" id="UP000183126"/>
    </source>
</evidence>
<name>A0ABY0TYF3_9PSED</name>
<accession>A0ABY0TYF3</accession>
<reference evidence="1 2" key="1">
    <citation type="submission" date="2016-10" db="EMBL/GenBank/DDBJ databases">
        <authorList>
            <person name="Varghese N."/>
            <person name="Submissions S."/>
        </authorList>
    </citation>
    <scope>NUCLEOTIDE SEQUENCE [LARGE SCALE GENOMIC DNA]</scope>
    <source>
        <strain evidence="1 2">BS3111</strain>
    </source>
</reference>
<dbReference type="Proteomes" id="UP000183126">
    <property type="component" value="Chromosome I"/>
</dbReference>
<sequence length="29" mass="3367">MITVLCLKKKTLAPYNGLARRKGQSKERY</sequence>
<organism evidence="1 2">
    <name type="scientific">Pseudomonas trivialis</name>
    <dbReference type="NCBI Taxonomy" id="200450"/>
    <lineage>
        <taxon>Bacteria</taxon>
        <taxon>Pseudomonadati</taxon>
        <taxon>Pseudomonadota</taxon>
        <taxon>Gammaproteobacteria</taxon>
        <taxon>Pseudomonadales</taxon>
        <taxon>Pseudomonadaceae</taxon>
        <taxon>Pseudomonas</taxon>
    </lineage>
</organism>
<proteinExistence type="predicted"/>
<protein>
    <recommendedName>
        <fullName evidence="3">Transposase</fullName>
    </recommendedName>
</protein>
<dbReference type="EMBL" id="LT629760">
    <property type="protein sequence ID" value="SDR77070.1"/>
    <property type="molecule type" value="Genomic_DNA"/>
</dbReference>
<evidence type="ECO:0000313" key="1">
    <source>
        <dbReference type="EMBL" id="SDR77070.1"/>
    </source>
</evidence>